<sequence>MRAPYDDWFGPDAFDATYGYDEHALRQIGAPDEPAGFERFWRELYVRARQVDPDPQLTPAGSAAETAAAAALGWDLYDLTFASLGDVRLGGWVALPSDGRIEHAAVVSHGYGGRSEPDLEVVPAGTAVIFPVSRGLPTRSLMSEVPEHGAGHVLVGIESPDTYVHGGCAADIWCAASALLELLPQAPATLGYIGGSFGGGIGSLALPWDARFTAAALHVPSFGNHPLRLTMPCTGSGESVRTYAAEHPEVRDVLAFFDAATAARHIRIPTVLAPALWDPAVPPPGQFAVCNAVAGEKEVFVFSAGHAEYPDEVDEHDQFVKLIHDLFRRPVA</sequence>
<dbReference type="RefSeq" id="WP_163741921.1">
    <property type="nucleotide sequence ID" value="NZ_JAAGOA010000018.1"/>
</dbReference>
<evidence type="ECO:0000313" key="3">
    <source>
        <dbReference type="EMBL" id="NEE02913.1"/>
    </source>
</evidence>
<dbReference type="EMBL" id="JAAGOA010000018">
    <property type="protein sequence ID" value="NEE02913.1"/>
    <property type="molecule type" value="Genomic_DNA"/>
</dbReference>
<proteinExistence type="predicted"/>
<organism evidence="3 4">
    <name type="scientific">Phytoactinopolyspora halotolerans</name>
    <dbReference type="NCBI Taxonomy" id="1981512"/>
    <lineage>
        <taxon>Bacteria</taxon>
        <taxon>Bacillati</taxon>
        <taxon>Actinomycetota</taxon>
        <taxon>Actinomycetes</taxon>
        <taxon>Jiangellales</taxon>
        <taxon>Jiangellaceae</taxon>
        <taxon>Phytoactinopolyspora</taxon>
    </lineage>
</organism>
<keyword evidence="4" id="KW-1185">Reference proteome</keyword>
<accession>A0A6L9SCV0</accession>
<dbReference type="InterPro" id="IPR029058">
    <property type="entry name" value="AB_hydrolase_fold"/>
</dbReference>
<dbReference type="GO" id="GO:0005976">
    <property type="term" value="P:polysaccharide metabolic process"/>
    <property type="evidence" value="ECO:0007669"/>
    <property type="project" value="TreeGrafter"/>
</dbReference>
<feature type="binding site" evidence="1">
    <location>
        <position position="111"/>
    </location>
    <ligand>
        <name>substrate</name>
    </ligand>
</feature>
<evidence type="ECO:0000256" key="1">
    <source>
        <dbReference type="PIRSR" id="PIRSR639069-2"/>
    </source>
</evidence>
<dbReference type="Pfam" id="PF05448">
    <property type="entry name" value="AXE1"/>
    <property type="match status" value="1"/>
</dbReference>
<dbReference type="Proteomes" id="UP000475214">
    <property type="component" value="Unassembled WGS sequence"/>
</dbReference>
<name>A0A6L9SCV0_9ACTN</name>
<gene>
    <name evidence="3" type="ORF">G1H10_22370</name>
</gene>
<dbReference type="InterPro" id="IPR039069">
    <property type="entry name" value="CE7"/>
</dbReference>
<dbReference type="InterPro" id="IPR008391">
    <property type="entry name" value="AXE1_dom"/>
</dbReference>
<dbReference type="GO" id="GO:0052689">
    <property type="term" value="F:carboxylic ester hydrolase activity"/>
    <property type="evidence" value="ECO:0007669"/>
    <property type="project" value="TreeGrafter"/>
</dbReference>
<dbReference type="AlphaFoldDB" id="A0A6L9SCV0"/>
<dbReference type="PANTHER" id="PTHR40111:SF1">
    <property type="entry name" value="CEPHALOSPORIN-C DEACETYLASE"/>
    <property type="match status" value="1"/>
</dbReference>
<evidence type="ECO:0000259" key="2">
    <source>
        <dbReference type="Pfam" id="PF05448"/>
    </source>
</evidence>
<feature type="domain" description="Acetyl xylan esterase" evidence="2">
    <location>
        <begin position="31"/>
        <end position="314"/>
    </location>
</feature>
<dbReference type="Gene3D" id="3.40.50.1820">
    <property type="entry name" value="alpha/beta hydrolase"/>
    <property type="match status" value="1"/>
</dbReference>
<evidence type="ECO:0000313" key="4">
    <source>
        <dbReference type="Proteomes" id="UP000475214"/>
    </source>
</evidence>
<dbReference type="PANTHER" id="PTHR40111">
    <property type="entry name" value="CEPHALOSPORIN-C DEACETYLASE"/>
    <property type="match status" value="1"/>
</dbReference>
<protein>
    <submittedName>
        <fullName evidence="3">Acetylxylan esterase</fullName>
    </submittedName>
</protein>
<dbReference type="SUPFAM" id="SSF53474">
    <property type="entry name" value="alpha/beta-Hydrolases"/>
    <property type="match status" value="1"/>
</dbReference>
<reference evidence="3 4" key="1">
    <citation type="submission" date="2020-02" db="EMBL/GenBank/DDBJ databases">
        <authorList>
            <person name="Li X.-J."/>
            <person name="Han X.-M."/>
        </authorList>
    </citation>
    <scope>NUCLEOTIDE SEQUENCE [LARGE SCALE GENOMIC DNA]</scope>
    <source>
        <strain evidence="3 4">CCTCC AB 2017055</strain>
    </source>
</reference>
<comment type="caution">
    <text evidence="3">The sequence shown here is derived from an EMBL/GenBank/DDBJ whole genome shotgun (WGS) entry which is preliminary data.</text>
</comment>